<evidence type="ECO:0000313" key="3">
    <source>
        <dbReference type="EMBL" id="UZP75094.1"/>
    </source>
</evidence>
<dbReference type="InterPro" id="IPR032466">
    <property type="entry name" value="Metal_Hydrolase"/>
</dbReference>
<reference evidence="3 4" key="1">
    <citation type="submission" date="2019-02" db="EMBL/GenBank/DDBJ databases">
        <title>Halieaceae_genomes.</title>
        <authorList>
            <person name="Li S.-H."/>
        </authorList>
    </citation>
    <scope>NUCLEOTIDE SEQUENCE [LARGE SCALE GENOMIC DNA]</scope>
    <source>
        <strain evidence="3 4">JH123</strain>
    </source>
</reference>
<dbReference type="NCBIfam" id="NF006560">
    <property type="entry name" value="PRK09061.1"/>
    <property type="match status" value="1"/>
</dbReference>
<sequence length="500" mass="54958">MRTSTSQLITATLFCSLIFSSSAQTKTYSSEVYDTVVMNGRVMDPETQTDRVANVGIQQGQIARITSENIKGKQLIDAQGLIVAPGFIDIHSHTPTRLGEHLSVLDGITTQLDLEAGSYPPTSYGYQYRGGAQLHYGSSVGHFAIRGLVMEGASQSYFFDETGFITLGGDMWRKQATSAQVEAMRKHLRNGLDLGGLGIGVLLDYMTEAVSESELSMIFATAAEYDKPVYVHVRRGMPGDPTGLDEIIALAESHGVATLICHITHSAMGGIEQWLAKIDAANARGARITTETLSYLAGGTSIAADVFVNRDWRAIFDIEYEDVQWVPTGEWLDEERFLRYQRDYPTSSINHHYVKEDWLLKALAWPGMMVSTDALPAFDIDVKTNPNIAGTYAQFLGRYVRELKVMSLMEGLRRITLLPAQWLALASDDFSRKGRIQVGADADIVIFDAGKISPQAQYGDPYKASQGIHHVLVGGRPVVTDGEQVEGRYPGKHLLAPTVR</sequence>
<dbReference type="RefSeq" id="WP_279241566.1">
    <property type="nucleotide sequence ID" value="NZ_CP036501.1"/>
</dbReference>
<dbReference type="InterPro" id="IPR050378">
    <property type="entry name" value="Metallo-dep_Hydrolases_sf"/>
</dbReference>
<dbReference type="Gene3D" id="2.30.40.10">
    <property type="entry name" value="Urease, subunit C, domain 1"/>
    <property type="match status" value="2"/>
</dbReference>
<keyword evidence="4" id="KW-1185">Reference proteome</keyword>
<feature type="signal peptide" evidence="1">
    <location>
        <begin position="1"/>
        <end position="25"/>
    </location>
</feature>
<dbReference type="InterPro" id="IPR013108">
    <property type="entry name" value="Amidohydro_3"/>
</dbReference>
<keyword evidence="1" id="KW-0732">Signal</keyword>
<dbReference type="PANTHER" id="PTHR11647:SF1">
    <property type="entry name" value="COLLAPSIN RESPONSE MEDIATOR PROTEIN"/>
    <property type="match status" value="1"/>
</dbReference>
<proteinExistence type="predicted"/>
<dbReference type="Pfam" id="PF07969">
    <property type="entry name" value="Amidohydro_3"/>
    <property type="match status" value="1"/>
</dbReference>
<evidence type="ECO:0000256" key="1">
    <source>
        <dbReference type="SAM" id="SignalP"/>
    </source>
</evidence>
<feature type="domain" description="Amidohydrolase 3" evidence="2">
    <location>
        <begin position="207"/>
        <end position="479"/>
    </location>
</feature>
<evidence type="ECO:0000313" key="4">
    <source>
        <dbReference type="Proteomes" id="UP001317963"/>
    </source>
</evidence>
<dbReference type="SUPFAM" id="SSF51338">
    <property type="entry name" value="Composite domain of metallo-dependent hydrolases"/>
    <property type="match status" value="1"/>
</dbReference>
<protein>
    <submittedName>
        <fullName evidence="3">D-glutamate deacylase</fullName>
    </submittedName>
</protein>
<name>A0ABY6Q726_9GAMM</name>
<evidence type="ECO:0000259" key="2">
    <source>
        <dbReference type="Pfam" id="PF07969"/>
    </source>
</evidence>
<dbReference type="EMBL" id="CP036501">
    <property type="protein sequence ID" value="UZP75094.1"/>
    <property type="molecule type" value="Genomic_DNA"/>
</dbReference>
<dbReference type="Proteomes" id="UP001317963">
    <property type="component" value="Chromosome"/>
</dbReference>
<accession>A0ABY6Q726</accession>
<dbReference type="Gene3D" id="3.20.20.140">
    <property type="entry name" value="Metal-dependent hydrolases"/>
    <property type="match status" value="1"/>
</dbReference>
<gene>
    <name evidence="3" type="ORF">E0F26_10255</name>
</gene>
<dbReference type="SUPFAM" id="SSF51556">
    <property type="entry name" value="Metallo-dependent hydrolases"/>
    <property type="match status" value="1"/>
</dbReference>
<dbReference type="InterPro" id="IPR011059">
    <property type="entry name" value="Metal-dep_hydrolase_composite"/>
</dbReference>
<feature type="chain" id="PRO_5047115827" evidence="1">
    <location>
        <begin position="26"/>
        <end position="500"/>
    </location>
</feature>
<organism evidence="3 4">
    <name type="scientific">Candidatus Paraluminiphilus aquimaris</name>
    <dbReference type="NCBI Taxonomy" id="2518994"/>
    <lineage>
        <taxon>Bacteria</taxon>
        <taxon>Pseudomonadati</taxon>
        <taxon>Pseudomonadota</taxon>
        <taxon>Gammaproteobacteria</taxon>
        <taxon>Cellvibrionales</taxon>
        <taxon>Halieaceae</taxon>
        <taxon>Candidatus Paraluminiphilus</taxon>
    </lineage>
</organism>
<dbReference type="PANTHER" id="PTHR11647">
    <property type="entry name" value="HYDRANTOINASE/DIHYDROPYRIMIDINASE FAMILY MEMBER"/>
    <property type="match status" value="1"/>
</dbReference>